<dbReference type="PANTHER" id="PTHR46470:SF4">
    <property type="entry name" value="5-AMINO-6-(5-PHOSPHO-D-RIBITYLAMINO)URACIL PHOSPHATASE YIGB"/>
    <property type="match status" value="1"/>
</dbReference>
<organism evidence="4 5">
    <name type="scientific">Noviherbaspirillum denitrificans</name>
    <dbReference type="NCBI Taxonomy" id="1968433"/>
    <lineage>
        <taxon>Bacteria</taxon>
        <taxon>Pseudomonadati</taxon>
        <taxon>Pseudomonadota</taxon>
        <taxon>Betaproteobacteria</taxon>
        <taxon>Burkholderiales</taxon>
        <taxon>Oxalobacteraceae</taxon>
        <taxon>Noviherbaspirillum</taxon>
    </lineage>
</organism>
<dbReference type="NCBIfam" id="TIGR01509">
    <property type="entry name" value="HAD-SF-IA-v3"/>
    <property type="match status" value="1"/>
</dbReference>
<dbReference type="EMBL" id="LSTO01000001">
    <property type="protein sequence ID" value="OWW20098.1"/>
    <property type="molecule type" value="Genomic_DNA"/>
</dbReference>
<dbReference type="InterPro" id="IPR036412">
    <property type="entry name" value="HAD-like_sf"/>
</dbReference>
<dbReference type="Proteomes" id="UP000197535">
    <property type="component" value="Unassembled WGS sequence"/>
</dbReference>
<dbReference type="OrthoDB" id="367448at2"/>
<dbReference type="SUPFAM" id="SSF56784">
    <property type="entry name" value="HAD-like"/>
    <property type="match status" value="1"/>
</dbReference>
<dbReference type="GO" id="GO:0009231">
    <property type="term" value="P:riboflavin biosynthetic process"/>
    <property type="evidence" value="ECO:0007669"/>
    <property type="project" value="TreeGrafter"/>
</dbReference>
<dbReference type="InterPro" id="IPR006439">
    <property type="entry name" value="HAD-SF_hydro_IA"/>
</dbReference>
<keyword evidence="3" id="KW-0460">Magnesium</keyword>
<comment type="caution">
    <text evidence="4">The sequence shown here is derived from an EMBL/GenBank/DDBJ whole genome shotgun (WGS) entry which is preliminary data.</text>
</comment>
<dbReference type="Gene3D" id="3.40.50.1000">
    <property type="entry name" value="HAD superfamily/HAD-like"/>
    <property type="match status" value="1"/>
</dbReference>
<keyword evidence="5" id="KW-1185">Reference proteome</keyword>
<evidence type="ECO:0000313" key="5">
    <source>
        <dbReference type="Proteomes" id="UP000197535"/>
    </source>
</evidence>
<keyword evidence="2 4" id="KW-0378">Hydrolase</keyword>
<evidence type="ECO:0000256" key="2">
    <source>
        <dbReference type="ARBA" id="ARBA00022801"/>
    </source>
</evidence>
<dbReference type="AlphaFoldDB" id="A0A254TK67"/>
<dbReference type="InterPro" id="IPR051400">
    <property type="entry name" value="HAD-like_hydrolase"/>
</dbReference>
<evidence type="ECO:0000256" key="1">
    <source>
        <dbReference type="ARBA" id="ARBA00001946"/>
    </source>
</evidence>
<reference evidence="4 5" key="1">
    <citation type="submission" date="2016-02" db="EMBL/GenBank/DDBJ databases">
        <authorList>
            <person name="Wen L."/>
            <person name="He K."/>
            <person name="Yang H."/>
        </authorList>
    </citation>
    <scope>NUCLEOTIDE SEQUENCE [LARGE SCALE GENOMIC DNA]</scope>
    <source>
        <strain evidence="4 5">TSA40</strain>
    </source>
</reference>
<dbReference type="InterPro" id="IPR023214">
    <property type="entry name" value="HAD_sf"/>
</dbReference>
<protein>
    <submittedName>
        <fullName evidence="4">Hydrolase</fullName>
    </submittedName>
</protein>
<gene>
    <name evidence="4" type="ORF">AYR66_11960</name>
</gene>
<dbReference type="Gene3D" id="1.20.120.1600">
    <property type="match status" value="1"/>
</dbReference>
<name>A0A254TK67_9BURK</name>
<evidence type="ECO:0000256" key="3">
    <source>
        <dbReference type="ARBA" id="ARBA00022842"/>
    </source>
</evidence>
<proteinExistence type="predicted"/>
<accession>A0A254TK67</accession>
<dbReference type="NCBIfam" id="TIGR01549">
    <property type="entry name" value="HAD-SF-IA-v1"/>
    <property type="match status" value="1"/>
</dbReference>
<dbReference type="GO" id="GO:0016787">
    <property type="term" value="F:hydrolase activity"/>
    <property type="evidence" value="ECO:0007669"/>
    <property type="project" value="UniProtKB-KW"/>
</dbReference>
<dbReference type="Pfam" id="PF00702">
    <property type="entry name" value="Hydrolase"/>
    <property type="match status" value="1"/>
</dbReference>
<comment type="cofactor">
    <cofactor evidence="1">
        <name>Mg(2+)</name>
        <dbReference type="ChEBI" id="CHEBI:18420"/>
    </cofactor>
</comment>
<dbReference type="RefSeq" id="WP_088706991.1">
    <property type="nucleotide sequence ID" value="NZ_LSTO01000001.1"/>
</dbReference>
<dbReference type="SFLD" id="SFLDG01129">
    <property type="entry name" value="C1.5:_HAD__Beta-PGM__Phosphata"/>
    <property type="match status" value="1"/>
</dbReference>
<evidence type="ECO:0000313" key="4">
    <source>
        <dbReference type="EMBL" id="OWW20098.1"/>
    </source>
</evidence>
<dbReference type="PANTHER" id="PTHR46470">
    <property type="entry name" value="N-ACYLNEURAMINATE-9-PHOSPHATASE"/>
    <property type="match status" value="1"/>
</dbReference>
<sequence>MSSIRAVLFDLDDTLWPIVPVIQRAEKLLYAWLKLHAAPVTERVTIESMRERRQQLMASDPVYQRDLRILRRTVLLEAFADAGLDTRLVDEAMEVFSKARNEVTPFADVLPALENLRSRVMLGSVSNGVADLDAIGIAHYFQASVAAHRIGCAKPDAAIFHAACDALGVAPAETLYVGDDPLLDVEGAQKAGLRAAWINRVEIGQDRVLPSHVTPDAVFGNLHQLEQWLKDNDPLTR</sequence>
<dbReference type="SFLD" id="SFLDS00003">
    <property type="entry name" value="Haloacid_Dehalogenase"/>
    <property type="match status" value="1"/>
</dbReference>
<dbReference type="PRINTS" id="PR00413">
    <property type="entry name" value="HADHALOGNASE"/>
</dbReference>